<dbReference type="EMBL" id="KI275473">
    <property type="protein sequence ID" value="ESA22572.1"/>
    <property type="molecule type" value="Genomic_DNA"/>
</dbReference>
<sequence length="139" mass="16185">MDFQQLYNVVTNTLKHLPGSTKSDVLKNLNYITIEPKDHSYHSLIKSYPAFGQILQAVELWMNNAHYFLFENIAEATIQFVYKKRNENSQGFNIHGINLCVFEQSGGQHTIIIVQLYMQKINKRVAYFQNCLFSDEYGI</sequence>
<evidence type="ECO:0000313" key="1">
    <source>
        <dbReference type="EMBL" id="ESA22572.1"/>
    </source>
</evidence>
<proteinExistence type="predicted"/>
<dbReference type="HOGENOM" id="CLU_1846141_0_0_1"/>
<reference evidence="1" key="1">
    <citation type="submission" date="2013-07" db="EMBL/GenBank/DDBJ databases">
        <title>The genome of an arbuscular mycorrhizal fungus provides insights into the evolution of the oldest plant symbiosis.</title>
        <authorList>
            <consortium name="DOE Joint Genome Institute"/>
            <person name="Tisserant E."/>
            <person name="Malbreil M."/>
            <person name="Kuo A."/>
            <person name="Kohler A."/>
            <person name="Symeonidi A."/>
            <person name="Balestrini R."/>
            <person name="Charron P."/>
            <person name="Duensing N."/>
            <person name="Frei-dit-Frey N."/>
            <person name="Gianinazzi-Pearson V."/>
            <person name="Gilbert B."/>
            <person name="Handa Y."/>
            <person name="Hijri M."/>
            <person name="Kaul R."/>
            <person name="Kawaguchi M."/>
            <person name="Krajinski F."/>
            <person name="Lammers P."/>
            <person name="Lapierre D."/>
            <person name="Masclaux F.G."/>
            <person name="Murat C."/>
            <person name="Morin E."/>
            <person name="Ndikumana S."/>
            <person name="Pagni M."/>
            <person name="Petitpierre D."/>
            <person name="Requena N."/>
            <person name="Rosikiewicz P."/>
            <person name="Riley R."/>
            <person name="Saito K."/>
            <person name="San Clemente H."/>
            <person name="Shapiro H."/>
            <person name="van Tuinen D."/>
            <person name="Becard G."/>
            <person name="Bonfante P."/>
            <person name="Paszkowski U."/>
            <person name="Shachar-Hill Y."/>
            <person name="Young J.P."/>
            <person name="Sanders I.R."/>
            <person name="Henrissat B."/>
            <person name="Rensing S.A."/>
            <person name="Grigoriev I.V."/>
            <person name="Corradi N."/>
            <person name="Roux C."/>
            <person name="Martin F."/>
        </authorList>
    </citation>
    <scope>NUCLEOTIDE SEQUENCE</scope>
    <source>
        <strain evidence="1">DAOM 197198</strain>
    </source>
</reference>
<organism evidence="1">
    <name type="scientific">Rhizophagus irregularis (strain DAOM 181602 / DAOM 197198 / MUCL 43194)</name>
    <name type="common">Arbuscular mycorrhizal fungus</name>
    <name type="synonym">Glomus intraradices</name>
    <dbReference type="NCBI Taxonomy" id="747089"/>
    <lineage>
        <taxon>Eukaryota</taxon>
        <taxon>Fungi</taxon>
        <taxon>Fungi incertae sedis</taxon>
        <taxon>Mucoromycota</taxon>
        <taxon>Glomeromycotina</taxon>
        <taxon>Glomeromycetes</taxon>
        <taxon>Glomerales</taxon>
        <taxon>Glomeraceae</taxon>
        <taxon>Rhizophagus</taxon>
    </lineage>
</organism>
<dbReference type="AlphaFoldDB" id="U9USA0"/>
<accession>U9USA0</accession>
<protein>
    <submittedName>
        <fullName evidence="1">Uncharacterized protein</fullName>
    </submittedName>
</protein>
<gene>
    <name evidence="1" type="ORF">GLOINDRAFT_16305</name>
</gene>
<name>U9USA0_RHIID</name>
<dbReference type="VEuPathDB" id="FungiDB:RhiirFUN_002509"/>